<evidence type="ECO:0000313" key="4">
    <source>
        <dbReference type="Proteomes" id="UP001174909"/>
    </source>
</evidence>
<evidence type="ECO:0000313" key="3">
    <source>
        <dbReference type="EMBL" id="CAI8051033.1"/>
    </source>
</evidence>
<organism evidence="3 4">
    <name type="scientific">Geodia barretti</name>
    <name type="common">Barrett's horny sponge</name>
    <dbReference type="NCBI Taxonomy" id="519541"/>
    <lineage>
        <taxon>Eukaryota</taxon>
        <taxon>Metazoa</taxon>
        <taxon>Porifera</taxon>
        <taxon>Demospongiae</taxon>
        <taxon>Heteroscleromorpha</taxon>
        <taxon>Tetractinellida</taxon>
        <taxon>Astrophorina</taxon>
        <taxon>Geodiidae</taxon>
        <taxon>Geodia</taxon>
    </lineage>
</organism>
<dbReference type="AlphaFoldDB" id="A0AA35TNS4"/>
<comment type="caution">
    <text evidence="3">The sequence shown here is derived from an EMBL/GenBank/DDBJ whole genome shotgun (WGS) entry which is preliminary data.</text>
</comment>
<gene>
    <name evidence="3" type="ORF">GBAR_LOCUS27984</name>
</gene>
<dbReference type="CDD" id="cd19941">
    <property type="entry name" value="TIL"/>
    <property type="match status" value="1"/>
</dbReference>
<dbReference type="Pfam" id="PF01826">
    <property type="entry name" value="TIL"/>
    <property type="match status" value="1"/>
</dbReference>
<dbReference type="SUPFAM" id="SSF57567">
    <property type="entry name" value="Serine protease inhibitors"/>
    <property type="match status" value="1"/>
</dbReference>
<protein>
    <submittedName>
        <fullName evidence="3">SCO-spondin</fullName>
    </submittedName>
</protein>
<feature type="domain" description="TIL" evidence="2">
    <location>
        <begin position="34"/>
        <end position="91"/>
    </location>
</feature>
<evidence type="ECO:0000256" key="1">
    <source>
        <dbReference type="ARBA" id="ARBA00023157"/>
    </source>
</evidence>
<feature type="non-terminal residue" evidence="3">
    <location>
        <position position="138"/>
    </location>
</feature>
<dbReference type="FunFam" id="2.10.25.10:FF:000055">
    <property type="entry name" value="alpha-tectorin isoform X1"/>
    <property type="match status" value="1"/>
</dbReference>
<dbReference type="InterPro" id="IPR036084">
    <property type="entry name" value="Ser_inhib-like_sf"/>
</dbReference>
<name>A0AA35TNS4_GEOBA</name>
<dbReference type="EMBL" id="CASHTH010003899">
    <property type="protein sequence ID" value="CAI8051033.1"/>
    <property type="molecule type" value="Genomic_DNA"/>
</dbReference>
<feature type="non-terminal residue" evidence="3">
    <location>
        <position position="1"/>
    </location>
</feature>
<dbReference type="Gene3D" id="2.10.25.10">
    <property type="entry name" value="Laminin"/>
    <property type="match status" value="1"/>
</dbReference>
<accession>A0AA35TNS4</accession>
<dbReference type="Proteomes" id="UP001174909">
    <property type="component" value="Unassembled WGS sequence"/>
</dbReference>
<evidence type="ECO:0000259" key="2">
    <source>
        <dbReference type="Pfam" id="PF01826"/>
    </source>
</evidence>
<sequence>PCANPGPDFQPPQIPGVCRFNLSLGECAFGEAECEGGMEYTECGSLCPQTCERLFGTEEDQPPCPPLCVPGCFCPNDMVIHNGQCIPPSQCPRGEVLFSRDLTPAVTPCRDSILPCNGSVQACTTQEVYAAFQFGPPP</sequence>
<keyword evidence="1" id="KW-1015">Disulfide bond</keyword>
<dbReference type="InterPro" id="IPR002919">
    <property type="entry name" value="TIL_dom"/>
</dbReference>
<keyword evidence="4" id="KW-1185">Reference proteome</keyword>
<proteinExistence type="predicted"/>
<reference evidence="3" key="1">
    <citation type="submission" date="2023-03" db="EMBL/GenBank/DDBJ databases">
        <authorList>
            <person name="Steffen K."/>
            <person name="Cardenas P."/>
        </authorList>
    </citation>
    <scope>NUCLEOTIDE SEQUENCE</scope>
</reference>